<reference evidence="1" key="1">
    <citation type="submission" date="2019-05" db="EMBL/GenBank/DDBJ databases">
        <title>Annotation for the trematode Fasciolopsis buski.</title>
        <authorList>
            <person name="Choi Y.-J."/>
        </authorList>
    </citation>
    <scope>NUCLEOTIDE SEQUENCE</scope>
    <source>
        <strain evidence="1">HT</strain>
        <tissue evidence="1">Whole worm</tissue>
    </source>
</reference>
<dbReference type="Gene3D" id="2.30.29.110">
    <property type="match status" value="1"/>
</dbReference>
<keyword evidence="2" id="KW-1185">Reference proteome</keyword>
<gene>
    <name evidence="1" type="ORF">FBUS_04354</name>
</gene>
<protein>
    <submittedName>
        <fullName evidence="1">Uncharacterized protein</fullName>
    </submittedName>
</protein>
<dbReference type="AlphaFoldDB" id="A0A8E0VPE6"/>
<evidence type="ECO:0000313" key="2">
    <source>
        <dbReference type="Proteomes" id="UP000728185"/>
    </source>
</evidence>
<organism evidence="1 2">
    <name type="scientific">Fasciolopsis buskii</name>
    <dbReference type="NCBI Taxonomy" id="27845"/>
    <lineage>
        <taxon>Eukaryota</taxon>
        <taxon>Metazoa</taxon>
        <taxon>Spiralia</taxon>
        <taxon>Lophotrochozoa</taxon>
        <taxon>Platyhelminthes</taxon>
        <taxon>Trematoda</taxon>
        <taxon>Digenea</taxon>
        <taxon>Plagiorchiida</taxon>
        <taxon>Echinostomata</taxon>
        <taxon>Echinostomatoidea</taxon>
        <taxon>Fasciolidae</taxon>
        <taxon>Fasciolopsis</taxon>
    </lineage>
</organism>
<dbReference type="Proteomes" id="UP000728185">
    <property type="component" value="Unassembled WGS sequence"/>
</dbReference>
<sequence length="113" mass="12793">MESDAVELNERQLKQAVNQSFMEAASRAVEVDLHQDWIESPRIVAIVRSADNKHSALFLCVGSQISKGVYLDLSTSELIALDDVFRCERGTFVLLLPEAFLLFDCIVRRIWHG</sequence>
<comment type="caution">
    <text evidence="1">The sequence shown here is derived from an EMBL/GenBank/DDBJ whole genome shotgun (WGS) entry which is preliminary data.</text>
</comment>
<dbReference type="EMBL" id="LUCM01000640">
    <property type="protein sequence ID" value="KAA0200268.1"/>
    <property type="molecule type" value="Genomic_DNA"/>
</dbReference>
<evidence type="ECO:0000313" key="1">
    <source>
        <dbReference type="EMBL" id="KAA0200268.1"/>
    </source>
</evidence>
<dbReference type="OrthoDB" id="10460718at2759"/>
<accession>A0A8E0VPE6</accession>
<proteinExistence type="predicted"/>
<name>A0A8E0VPE6_9TREM</name>